<dbReference type="PANTHER" id="PTHR34596:SF2">
    <property type="entry name" value="CHITOPORIN"/>
    <property type="match status" value="1"/>
</dbReference>
<proteinExistence type="inferred from homology"/>
<protein>
    <submittedName>
        <fullName evidence="5">Outer membrane porin, OprD family</fullName>
    </submittedName>
</protein>
<accession>A0A1H6RGJ7</accession>
<feature type="chain" id="PRO_5011582034" evidence="4">
    <location>
        <begin position="29"/>
        <end position="425"/>
    </location>
</feature>
<sequence>MHKYPFQHINGLKLLTLCGCLLPLAVQAGLVEDSHLSLEMRNFYMNRDYRDAGLVDTPRIKGQSKAKAEDWGQGFMLRFESGFSDGPVGFGLDALGLLGIKLDSGGGTSGTGALPRNPRTGETADEFSFLGLTGKARIAQTQLTVGTHSPLMPVLIRNDTRLLPQTFEGAQLLSKDIEGLTLTAGQFRSTRLRDSTNYEDMKMFADGATGGVESDRFNFGGITYAVSPKLTGTYFYAQLEDNYRQHYLGLLHTLPLTESLKLRSELRYFDSDDDGRTTVDNRNLGAMFTLSYGGHALGASYQRQTGDTGQPFIAGGADPFVFNTQTYHHFLRADEDSWQTRYDYDFAALGIPGLTLMARYVRGNDFEIRNQGARERERDVDIAYVIQSGPLKNLSLRWRNVAYRGSRTTDIDENRLIVNYVLKFW</sequence>
<gene>
    <name evidence="5" type="ORF">SAMN04244572_00821</name>
</gene>
<evidence type="ECO:0000256" key="2">
    <source>
        <dbReference type="ARBA" id="ARBA00022448"/>
    </source>
</evidence>
<comment type="similarity">
    <text evidence="1">Belongs to the outer membrane porin (Opr) (TC 1.B.25) family.</text>
</comment>
<dbReference type="EMBL" id="FNYQ01000008">
    <property type="protein sequence ID" value="SEI54931.1"/>
    <property type="molecule type" value="Genomic_DNA"/>
</dbReference>
<dbReference type="InterPro" id="IPR005318">
    <property type="entry name" value="OM_porin_bac"/>
</dbReference>
<evidence type="ECO:0000256" key="1">
    <source>
        <dbReference type="ARBA" id="ARBA00009075"/>
    </source>
</evidence>
<dbReference type="OrthoDB" id="6759120at2"/>
<dbReference type="GO" id="GO:0015288">
    <property type="term" value="F:porin activity"/>
    <property type="evidence" value="ECO:0007669"/>
    <property type="project" value="TreeGrafter"/>
</dbReference>
<dbReference type="Gene3D" id="2.40.160.10">
    <property type="entry name" value="Porin"/>
    <property type="match status" value="1"/>
</dbReference>
<dbReference type="Pfam" id="PF03573">
    <property type="entry name" value="OprD"/>
    <property type="match status" value="1"/>
</dbReference>
<keyword evidence="3 4" id="KW-0732">Signal</keyword>
<evidence type="ECO:0000256" key="3">
    <source>
        <dbReference type="ARBA" id="ARBA00022729"/>
    </source>
</evidence>
<dbReference type="Proteomes" id="UP000199250">
    <property type="component" value="Unassembled WGS sequence"/>
</dbReference>
<keyword evidence="2" id="KW-0813">Transport</keyword>
<name>A0A1H6RGJ7_9GAMM</name>
<dbReference type="RefSeq" id="WP_090730200.1">
    <property type="nucleotide sequence ID" value="NZ_FNYQ01000008.1"/>
</dbReference>
<evidence type="ECO:0000313" key="5">
    <source>
        <dbReference type="EMBL" id="SEI54931.1"/>
    </source>
</evidence>
<dbReference type="GO" id="GO:0016020">
    <property type="term" value="C:membrane"/>
    <property type="evidence" value="ECO:0007669"/>
    <property type="project" value="InterPro"/>
</dbReference>
<feature type="signal peptide" evidence="4">
    <location>
        <begin position="1"/>
        <end position="28"/>
    </location>
</feature>
<reference evidence="5 6" key="1">
    <citation type="submission" date="2016-10" db="EMBL/GenBank/DDBJ databases">
        <authorList>
            <person name="de Groot N.N."/>
        </authorList>
    </citation>
    <scope>NUCLEOTIDE SEQUENCE [LARGE SCALE GENOMIC DNA]</scope>
    <source>
        <strain evidence="5 6">DSM 373</strain>
    </source>
</reference>
<dbReference type="AlphaFoldDB" id="A0A1H6RGJ7"/>
<evidence type="ECO:0000313" key="6">
    <source>
        <dbReference type="Proteomes" id="UP000199250"/>
    </source>
</evidence>
<dbReference type="PANTHER" id="PTHR34596">
    <property type="entry name" value="CHITOPORIN"/>
    <property type="match status" value="1"/>
</dbReference>
<evidence type="ECO:0000256" key="4">
    <source>
        <dbReference type="SAM" id="SignalP"/>
    </source>
</evidence>
<dbReference type="InterPro" id="IPR023614">
    <property type="entry name" value="Porin_dom_sf"/>
</dbReference>
<organism evidence="5 6">
    <name type="scientific">Azotobacter beijerinckii</name>
    <dbReference type="NCBI Taxonomy" id="170623"/>
    <lineage>
        <taxon>Bacteria</taxon>
        <taxon>Pseudomonadati</taxon>
        <taxon>Pseudomonadota</taxon>
        <taxon>Gammaproteobacteria</taxon>
        <taxon>Pseudomonadales</taxon>
        <taxon>Pseudomonadaceae</taxon>
        <taxon>Azotobacter</taxon>
    </lineage>
</organism>